<feature type="region of interest" description="Disordered" evidence="10">
    <location>
        <begin position="610"/>
        <end position="657"/>
    </location>
</feature>
<feature type="compositionally biased region" description="Low complexity" evidence="10">
    <location>
        <begin position="337"/>
        <end position="414"/>
    </location>
</feature>
<keyword evidence="7" id="KW-0496">Mitochondrion</keyword>
<dbReference type="PROSITE" id="PS50920">
    <property type="entry name" value="SOLCAR"/>
    <property type="match status" value="2"/>
</dbReference>
<evidence type="ECO:0000256" key="9">
    <source>
        <dbReference type="PROSITE-ProRule" id="PRU00282"/>
    </source>
</evidence>
<protein>
    <submittedName>
        <fullName evidence="12">Uncharacterized protein</fullName>
    </submittedName>
</protein>
<keyword evidence="6" id="KW-1133">Transmembrane helix</keyword>
<name>A0A9W8LIV5_9FUNG</name>
<dbReference type="Proteomes" id="UP001140172">
    <property type="component" value="Unassembled WGS sequence"/>
</dbReference>
<evidence type="ECO:0000256" key="8">
    <source>
        <dbReference type="ARBA" id="ARBA00023136"/>
    </source>
</evidence>
<organism evidence="12 13">
    <name type="scientific">Coemansia interrupta</name>
    <dbReference type="NCBI Taxonomy" id="1126814"/>
    <lineage>
        <taxon>Eukaryota</taxon>
        <taxon>Fungi</taxon>
        <taxon>Fungi incertae sedis</taxon>
        <taxon>Zoopagomycota</taxon>
        <taxon>Kickxellomycotina</taxon>
        <taxon>Kickxellomycetes</taxon>
        <taxon>Kickxellales</taxon>
        <taxon>Kickxellaceae</taxon>
        <taxon>Coemansia</taxon>
    </lineage>
</organism>
<keyword evidence="8 9" id="KW-0472">Membrane</keyword>
<evidence type="ECO:0000256" key="10">
    <source>
        <dbReference type="SAM" id="MobiDB-lite"/>
    </source>
</evidence>
<dbReference type="Gene3D" id="1.50.40.10">
    <property type="entry name" value="Mitochondrial carrier domain"/>
    <property type="match status" value="1"/>
</dbReference>
<keyword evidence="11" id="KW-0732">Signal</keyword>
<keyword evidence="4 9" id="KW-0812">Transmembrane</keyword>
<feature type="chain" id="PRO_5040879134" evidence="11">
    <location>
        <begin position="20"/>
        <end position="657"/>
    </location>
</feature>
<sequence length="657" mass="71792">MFGFGTLLYVVILLLNAVAILNEERFLARIGFARNSAELYGDTESVKAKLINLISAVRTLMRIPLIVVNVVVIVKSGNAGNSNDQSGTPESGQLSPSLALWRVALYENRTLASAITAAVTGMLAGYPFDSLKTRMQTHYYPSLLACARRSIADEGIRGLYRGLLPPLVTASAAKSMSFSVFEQTKQWLLRHDPYKHKRNPLRLPDFQRKTVGSVALTAGISGSISVRDSSGTAIYFASYETVKETLRRLTGSDTTGPLTHMLAGGTCGVVSWLLIFPVDLIKSTMQSQVLKPKDAQEFKSSWQCVGAIYRRLGLSGFYRGISPSTMSYNNNYYNNNQGGYGYDQSQQPGYGQQQQGYGGYDQQPQQGYGQPQQGYDYNYNNQQQGYGGPPQQSYNAYDQPPQQSYGGQPQQGGYNANKKASEFGLGDFSEDMSVEALVSKFSGGSVDPTALSQVKVSDTTARDLEGFDMDEMRALGQRSLDADGDMDLDRGLFSGFGGGHGESKKTHQLIGGAAAWAAVNWYQNKSRNEGKKVNHGFIKKLVVAFAAAQAIKYWEKNSGSFQQGVSRDRAIQEATRNASLAADMLDPNIAPQGYDYKTYNTGEGASFDKMDGGSGFNQPQGRPQGYGNQGYGQDYNNQGYNQGYNNQGGFNNNYSQF</sequence>
<dbReference type="InterPro" id="IPR013880">
    <property type="entry name" value="Yos1"/>
</dbReference>
<dbReference type="GO" id="GO:0031966">
    <property type="term" value="C:mitochondrial membrane"/>
    <property type="evidence" value="ECO:0007669"/>
    <property type="project" value="UniProtKB-SubCell"/>
</dbReference>
<evidence type="ECO:0000256" key="1">
    <source>
        <dbReference type="ARBA" id="ARBA00004225"/>
    </source>
</evidence>
<comment type="caution">
    <text evidence="12">The sequence shown here is derived from an EMBL/GenBank/DDBJ whole genome shotgun (WGS) entry which is preliminary data.</text>
</comment>
<proteinExistence type="inferred from homology"/>
<evidence type="ECO:0000256" key="5">
    <source>
        <dbReference type="ARBA" id="ARBA00022737"/>
    </source>
</evidence>
<evidence type="ECO:0000313" key="13">
    <source>
        <dbReference type="Proteomes" id="UP001140172"/>
    </source>
</evidence>
<evidence type="ECO:0000256" key="11">
    <source>
        <dbReference type="SAM" id="SignalP"/>
    </source>
</evidence>
<dbReference type="PANTHER" id="PTHR45624">
    <property type="entry name" value="MITOCHONDRIAL BASIC AMINO ACIDS TRANSPORTER-RELATED"/>
    <property type="match status" value="1"/>
</dbReference>
<dbReference type="InterPro" id="IPR018108">
    <property type="entry name" value="MCP_transmembrane"/>
</dbReference>
<dbReference type="GO" id="GO:0022857">
    <property type="term" value="F:transmembrane transporter activity"/>
    <property type="evidence" value="ECO:0007669"/>
    <property type="project" value="TreeGrafter"/>
</dbReference>
<dbReference type="InterPro" id="IPR022234">
    <property type="entry name" value="DUF3759"/>
</dbReference>
<evidence type="ECO:0000313" key="12">
    <source>
        <dbReference type="EMBL" id="KAJ2782299.1"/>
    </source>
</evidence>
<evidence type="ECO:0000256" key="3">
    <source>
        <dbReference type="ARBA" id="ARBA00022448"/>
    </source>
</evidence>
<dbReference type="Pfam" id="PF00153">
    <property type="entry name" value="Mito_carr"/>
    <property type="match status" value="2"/>
</dbReference>
<evidence type="ECO:0000256" key="7">
    <source>
        <dbReference type="ARBA" id="ARBA00023128"/>
    </source>
</evidence>
<keyword evidence="5" id="KW-0677">Repeat</keyword>
<dbReference type="Pfam" id="PF12585">
    <property type="entry name" value="DUF3759"/>
    <property type="match status" value="1"/>
</dbReference>
<evidence type="ECO:0000256" key="2">
    <source>
        <dbReference type="ARBA" id="ARBA00006375"/>
    </source>
</evidence>
<feature type="repeat" description="Solcar" evidence="9">
    <location>
        <begin position="255"/>
        <end position="348"/>
    </location>
</feature>
<feature type="compositionally biased region" description="Low complexity" evidence="10">
    <location>
        <begin position="617"/>
        <end position="657"/>
    </location>
</feature>
<dbReference type="Pfam" id="PF08571">
    <property type="entry name" value="Yos1"/>
    <property type="match status" value="1"/>
</dbReference>
<evidence type="ECO:0000256" key="6">
    <source>
        <dbReference type="ARBA" id="ARBA00022989"/>
    </source>
</evidence>
<feature type="repeat" description="Solcar" evidence="9">
    <location>
        <begin position="108"/>
        <end position="187"/>
    </location>
</feature>
<keyword evidence="13" id="KW-1185">Reference proteome</keyword>
<dbReference type="InterPro" id="IPR050567">
    <property type="entry name" value="Mitochondrial_Carrier"/>
</dbReference>
<dbReference type="PANTHER" id="PTHR45624:SF9">
    <property type="entry name" value="CARRIER PROTEIN, PUTATIVE (AFU_ORTHOLOGUE AFUA_4G06390)-RELATED"/>
    <property type="match status" value="1"/>
</dbReference>
<dbReference type="AlphaFoldDB" id="A0A9W8LIV5"/>
<accession>A0A9W8LIV5</accession>
<comment type="similarity">
    <text evidence="2">Belongs to the mitochondrial carrier (TC 2.A.29) family.</text>
</comment>
<reference evidence="12" key="1">
    <citation type="submission" date="2022-07" db="EMBL/GenBank/DDBJ databases">
        <title>Phylogenomic reconstructions and comparative analyses of Kickxellomycotina fungi.</title>
        <authorList>
            <person name="Reynolds N.K."/>
            <person name="Stajich J.E."/>
            <person name="Barry K."/>
            <person name="Grigoriev I.V."/>
            <person name="Crous P."/>
            <person name="Smith M.E."/>
        </authorList>
    </citation>
    <scope>NUCLEOTIDE SEQUENCE</scope>
    <source>
        <strain evidence="12">BCRC 34489</strain>
    </source>
</reference>
<keyword evidence="3" id="KW-0813">Transport</keyword>
<feature type="region of interest" description="Disordered" evidence="10">
    <location>
        <begin position="337"/>
        <end position="419"/>
    </location>
</feature>
<feature type="signal peptide" evidence="11">
    <location>
        <begin position="1"/>
        <end position="19"/>
    </location>
</feature>
<comment type="subcellular location">
    <subcellularLocation>
        <location evidence="1">Mitochondrion membrane</location>
        <topology evidence="1">Multi-pass membrane protein</topology>
    </subcellularLocation>
</comment>
<dbReference type="SUPFAM" id="SSF103506">
    <property type="entry name" value="Mitochondrial carrier"/>
    <property type="match status" value="1"/>
</dbReference>
<dbReference type="InterPro" id="IPR023395">
    <property type="entry name" value="MCP_dom_sf"/>
</dbReference>
<dbReference type="EMBL" id="JANBUM010000180">
    <property type="protein sequence ID" value="KAJ2782299.1"/>
    <property type="molecule type" value="Genomic_DNA"/>
</dbReference>
<gene>
    <name evidence="12" type="ORF">GGI15_002956</name>
</gene>
<dbReference type="OrthoDB" id="2382881at2759"/>
<evidence type="ECO:0000256" key="4">
    <source>
        <dbReference type="ARBA" id="ARBA00022692"/>
    </source>
</evidence>